<keyword evidence="2" id="KW-1003">Cell membrane</keyword>
<organism evidence="12">
    <name type="scientific">Clytia hemisphaerica</name>
    <dbReference type="NCBI Taxonomy" id="252671"/>
    <lineage>
        <taxon>Eukaryota</taxon>
        <taxon>Metazoa</taxon>
        <taxon>Cnidaria</taxon>
        <taxon>Hydrozoa</taxon>
        <taxon>Hydroidolina</taxon>
        <taxon>Leptothecata</taxon>
        <taxon>Obeliida</taxon>
        <taxon>Clytiidae</taxon>
        <taxon>Clytia</taxon>
    </lineage>
</organism>
<dbReference type="Gene3D" id="1.20.1070.10">
    <property type="entry name" value="Rhodopsin 7-helix transmembrane proteins"/>
    <property type="match status" value="1"/>
</dbReference>
<dbReference type="SUPFAM" id="SSF81321">
    <property type="entry name" value="Family A G protein-coupled receptor-like"/>
    <property type="match status" value="1"/>
</dbReference>
<evidence type="ECO:0000259" key="11">
    <source>
        <dbReference type="PROSITE" id="PS50262"/>
    </source>
</evidence>
<evidence type="ECO:0000256" key="1">
    <source>
        <dbReference type="ARBA" id="ARBA00004651"/>
    </source>
</evidence>
<keyword evidence="3 10" id="KW-0812">Transmembrane</keyword>
<evidence type="ECO:0000256" key="8">
    <source>
        <dbReference type="ARBA" id="ARBA00023180"/>
    </source>
</evidence>
<dbReference type="PROSITE" id="PS50262">
    <property type="entry name" value="G_PROTEIN_RECEP_F1_2"/>
    <property type="match status" value="1"/>
</dbReference>
<dbReference type="AlphaFoldDB" id="A0A4P2SXM1"/>
<feature type="transmembrane region" description="Helical" evidence="10">
    <location>
        <begin position="160"/>
        <end position="181"/>
    </location>
</feature>
<feature type="domain" description="G-protein coupled receptors family 1 profile" evidence="11">
    <location>
        <begin position="34"/>
        <end position="276"/>
    </location>
</feature>
<evidence type="ECO:0000256" key="9">
    <source>
        <dbReference type="ARBA" id="ARBA00023224"/>
    </source>
</evidence>
<dbReference type="GO" id="GO:0005886">
    <property type="term" value="C:plasma membrane"/>
    <property type="evidence" value="ECO:0007669"/>
    <property type="project" value="UniProtKB-SubCell"/>
</dbReference>
<feature type="transmembrane region" description="Helical" evidence="10">
    <location>
        <begin position="55"/>
        <end position="75"/>
    </location>
</feature>
<dbReference type="PANTHER" id="PTHR24246">
    <property type="entry name" value="OLFACTORY RECEPTOR AND ADENOSINE RECEPTOR"/>
    <property type="match status" value="1"/>
</dbReference>
<feature type="transmembrane region" description="Helical" evidence="10">
    <location>
        <begin position="22"/>
        <end position="43"/>
    </location>
</feature>
<dbReference type="PRINTS" id="PR00237">
    <property type="entry name" value="GPCRRHODOPSN"/>
</dbReference>
<dbReference type="SMART" id="SM01381">
    <property type="entry name" value="7TM_GPCR_Srsx"/>
    <property type="match status" value="1"/>
</dbReference>
<feature type="transmembrane region" description="Helical" evidence="10">
    <location>
        <begin position="216"/>
        <end position="237"/>
    </location>
</feature>
<evidence type="ECO:0000256" key="6">
    <source>
        <dbReference type="ARBA" id="ARBA00023136"/>
    </source>
</evidence>
<evidence type="ECO:0000313" key="12">
    <source>
        <dbReference type="EMBL" id="AWO67313.1"/>
    </source>
</evidence>
<keyword evidence="4 10" id="KW-1133">Transmembrane helix</keyword>
<feature type="transmembrane region" description="Helical" evidence="10">
    <location>
        <begin position="95"/>
        <end position="113"/>
    </location>
</feature>
<name>A0A4P2SXM1_9CNID</name>
<sequence>MKTLCEAEEYIPKIPGQLVLNLLNIVFAVIAIFGNALIIVAILKSKQLRSQTSIYFILSLALSDFLVGLVVQPLYSLVLIDWSYHTCQIHHYKFAIAFFTCSVSIGNAFCVCFDRMLRITKPFHYENYVTKKRALLLCINMWCMGVAVGVMVAQPETELLMAYGAPVEMLISFIICIYCAVQIYKVGQEQIERITKSNGSDSKQRKKKQVLMERKLSSSLVSVLATIVICWGPFAIVNLIQQYTDDDSELWILLFKVRLWTVLFGYSKSTINIFIFGLTHRDIKTAIRNILTLQDSKRSSLELRPMNSVNSYGSTKQQRTLVEISFYIFQKDIFQTECASLLSLQAL</sequence>
<dbReference type="PANTHER" id="PTHR24246:SF27">
    <property type="entry name" value="ADENOSINE RECEPTOR, ISOFORM A"/>
    <property type="match status" value="1"/>
</dbReference>
<evidence type="ECO:0000256" key="7">
    <source>
        <dbReference type="ARBA" id="ARBA00023170"/>
    </source>
</evidence>
<keyword evidence="6 10" id="KW-0472">Membrane</keyword>
<reference evidence="12" key="1">
    <citation type="submission" date="2017-07" db="EMBL/GenBank/DDBJ databases">
        <title>Deorphanization and gene knockout of a Cnidarian oocyte maturation hormone receptor uncovers a GPCR super-family regulating animal reproduction.</title>
        <authorList>
            <person name="Quiroga Artigas G."/>
            <person name="Lapebie P."/>
            <person name="Leclere L."/>
            <person name="Bauknecht P."/>
            <person name="Momose T."/>
            <person name="Jekely G."/>
            <person name="Houliston E."/>
        </authorList>
    </citation>
    <scope>NUCLEOTIDE SEQUENCE</scope>
    <source>
        <tissue evidence="12">Oocyte</tissue>
    </source>
</reference>
<dbReference type="Pfam" id="PF00001">
    <property type="entry name" value="7tm_1"/>
    <property type="match status" value="2"/>
</dbReference>
<dbReference type="EMBL" id="MF459557">
    <property type="protein sequence ID" value="AWO67313.1"/>
    <property type="molecule type" value="mRNA"/>
</dbReference>
<evidence type="ECO:0000256" key="10">
    <source>
        <dbReference type="SAM" id="Phobius"/>
    </source>
</evidence>
<comment type="subcellular location">
    <subcellularLocation>
        <location evidence="1">Cell membrane</location>
        <topology evidence="1">Multi-pass membrane protein</topology>
    </subcellularLocation>
</comment>
<dbReference type="InterPro" id="IPR000276">
    <property type="entry name" value="GPCR_Rhodpsn"/>
</dbReference>
<feature type="transmembrane region" description="Helical" evidence="10">
    <location>
        <begin position="134"/>
        <end position="154"/>
    </location>
</feature>
<evidence type="ECO:0000256" key="2">
    <source>
        <dbReference type="ARBA" id="ARBA00022475"/>
    </source>
</evidence>
<feature type="transmembrane region" description="Helical" evidence="10">
    <location>
        <begin position="257"/>
        <end position="278"/>
    </location>
</feature>
<proteinExistence type="evidence at transcript level"/>
<dbReference type="GO" id="GO:0004930">
    <property type="term" value="F:G protein-coupled receptor activity"/>
    <property type="evidence" value="ECO:0007669"/>
    <property type="project" value="UniProtKB-KW"/>
</dbReference>
<keyword evidence="7" id="KW-0675">Receptor</keyword>
<keyword evidence="5" id="KW-0297">G-protein coupled receptor</keyword>
<dbReference type="InterPro" id="IPR017452">
    <property type="entry name" value="GPCR_Rhodpsn_7TM"/>
</dbReference>
<keyword evidence="8" id="KW-0325">Glycoprotein</keyword>
<accession>A0A4P2SXM1</accession>
<keyword evidence="9" id="KW-0807">Transducer</keyword>
<evidence type="ECO:0000256" key="5">
    <source>
        <dbReference type="ARBA" id="ARBA00023040"/>
    </source>
</evidence>
<evidence type="ECO:0000256" key="4">
    <source>
        <dbReference type="ARBA" id="ARBA00022989"/>
    </source>
</evidence>
<protein>
    <submittedName>
        <fullName evidence="12">GPCR7</fullName>
    </submittedName>
</protein>
<evidence type="ECO:0000256" key="3">
    <source>
        <dbReference type="ARBA" id="ARBA00022692"/>
    </source>
</evidence>